<dbReference type="AlphaFoldDB" id="A0A8E6EYF8"/>
<dbReference type="SMART" id="SM00564">
    <property type="entry name" value="PQQ"/>
    <property type="match status" value="4"/>
</dbReference>
<evidence type="ECO:0000313" key="3">
    <source>
        <dbReference type="EMBL" id="QVL32633.1"/>
    </source>
</evidence>
<dbReference type="Proteomes" id="UP000676194">
    <property type="component" value="Chromosome"/>
</dbReference>
<dbReference type="Gene3D" id="2.40.10.480">
    <property type="match status" value="1"/>
</dbReference>
<dbReference type="InterPro" id="IPR011047">
    <property type="entry name" value="Quinoprotein_ADH-like_sf"/>
</dbReference>
<keyword evidence="1" id="KW-0732">Signal</keyword>
<protein>
    <submittedName>
        <fullName evidence="3">PQQ-binding-like beta-propeller repeat protein</fullName>
    </submittedName>
</protein>
<reference evidence="3" key="1">
    <citation type="submission" date="2021-05" db="EMBL/GenBank/DDBJ databases">
        <title>Complete genome sequence of the cellulolytic planctomycete Telmatocola sphagniphila SP2T and characterization of the first cellulase from planctomycetes.</title>
        <authorList>
            <person name="Rakitin A.L."/>
            <person name="Beletsky A.V."/>
            <person name="Naumoff D.G."/>
            <person name="Kulichevskaya I.S."/>
            <person name="Mardanov A.V."/>
            <person name="Ravin N.V."/>
            <person name="Dedysh S.N."/>
        </authorList>
    </citation>
    <scope>NUCLEOTIDE SEQUENCE</scope>
    <source>
        <strain evidence="3">SP2T</strain>
    </source>
</reference>
<dbReference type="PANTHER" id="PTHR34512:SF30">
    <property type="entry name" value="OUTER MEMBRANE PROTEIN ASSEMBLY FACTOR BAMB"/>
    <property type="match status" value="1"/>
</dbReference>
<dbReference type="SUPFAM" id="SSF50998">
    <property type="entry name" value="Quinoprotein alcohol dehydrogenase-like"/>
    <property type="match status" value="1"/>
</dbReference>
<evidence type="ECO:0000313" key="4">
    <source>
        <dbReference type="Proteomes" id="UP000676194"/>
    </source>
</evidence>
<feature type="chain" id="PRO_5034694055" evidence="1">
    <location>
        <begin position="21"/>
        <end position="435"/>
    </location>
</feature>
<dbReference type="PANTHER" id="PTHR34512">
    <property type="entry name" value="CELL SURFACE PROTEIN"/>
    <property type="match status" value="1"/>
</dbReference>
<proteinExistence type="predicted"/>
<dbReference type="RefSeq" id="WP_213497525.1">
    <property type="nucleotide sequence ID" value="NZ_CP074694.1"/>
</dbReference>
<evidence type="ECO:0000256" key="1">
    <source>
        <dbReference type="SAM" id="SignalP"/>
    </source>
</evidence>
<gene>
    <name evidence="3" type="ORF">KIH39_01565</name>
</gene>
<organism evidence="3 4">
    <name type="scientific">Telmatocola sphagniphila</name>
    <dbReference type="NCBI Taxonomy" id="1123043"/>
    <lineage>
        <taxon>Bacteria</taxon>
        <taxon>Pseudomonadati</taxon>
        <taxon>Planctomycetota</taxon>
        <taxon>Planctomycetia</taxon>
        <taxon>Gemmatales</taxon>
        <taxon>Gemmataceae</taxon>
    </lineage>
</organism>
<dbReference type="Gene3D" id="2.130.10.10">
    <property type="entry name" value="YVTN repeat-like/Quinoprotein amine dehydrogenase"/>
    <property type="match status" value="1"/>
</dbReference>
<sequence length="435" mass="46906">MRTRILFLGIWAGLFPPALMSRTQAEDWPQFRGVEGRALAVSANPPVSWSNQQGVKWKKSLPGPGSSSPIVIKNNVLVTCYTGYGTSSSDSNDSSHLLRGLLCLNRETGAEEWKLNVPSTSSEDRYTGYLTEHGYASSTPVSDGENIYCFFGKSGVVACDLKGKKLWQSNVGTDSDPRRWGSAASPILYKDIVIVNASSESQSVRGLDKKTGKEIWKAPASRLALSFGTPALAKVSDQRTDLIVAAPGEVWGLNPDTGKLIWYAGVRSDGNISPSVLVGDGVVYITGGFTGKGTTCIRVGGKGDVTKTHIEWSIKQSSYVPTPLLHNNLLHWVNEEGIAVCADAKTGKILYEERLSLQGGGRGGKPFYASPVLAQNKIYAVSRKAGVFVLAGDSKFEQISANKPLDDTDFNATPAIAGNQLFLRSNKFLYCLESK</sequence>
<dbReference type="InterPro" id="IPR018391">
    <property type="entry name" value="PQQ_b-propeller_rpt"/>
</dbReference>
<feature type="signal peptide" evidence="1">
    <location>
        <begin position="1"/>
        <end position="20"/>
    </location>
</feature>
<dbReference type="Pfam" id="PF13360">
    <property type="entry name" value="PQQ_2"/>
    <property type="match status" value="2"/>
</dbReference>
<dbReference type="EMBL" id="CP074694">
    <property type="protein sequence ID" value="QVL32633.1"/>
    <property type="molecule type" value="Genomic_DNA"/>
</dbReference>
<accession>A0A8E6EYF8</accession>
<keyword evidence="4" id="KW-1185">Reference proteome</keyword>
<feature type="domain" description="Pyrrolo-quinoline quinone repeat" evidence="2">
    <location>
        <begin position="43"/>
        <end position="173"/>
    </location>
</feature>
<dbReference type="InterPro" id="IPR015943">
    <property type="entry name" value="WD40/YVTN_repeat-like_dom_sf"/>
</dbReference>
<feature type="domain" description="Pyrrolo-quinoline quinone repeat" evidence="2">
    <location>
        <begin position="202"/>
        <end position="350"/>
    </location>
</feature>
<name>A0A8E6EYF8_9BACT</name>
<dbReference type="InterPro" id="IPR002372">
    <property type="entry name" value="PQQ_rpt_dom"/>
</dbReference>
<evidence type="ECO:0000259" key="2">
    <source>
        <dbReference type="Pfam" id="PF13360"/>
    </source>
</evidence>
<dbReference type="KEGG" id="tsph:KIH39_01565"/>